<evidence type="ECO:0000256" key="2">
    <source>
        <dbReference type="SAM" id="SignalP"/>
    </source>
</evidence>
<evidence type="ECO:0000256" key="1">
    <source>
        <dbReference type="SAM" id="MobiDB-lite"/>
    </source>
</evidence>
<sequence length="517" mass="55274">MILIKSGLVLVLCVLARGHDKRELGFTGLGSYHGGNDGHSSSLYSAVGSQQNNIDRQGNVAVPEYTGGLTNFASNGNPINTHDSTGNAANQINVNPHNNPIIVPNLGLQYGANHVMQHNTAYAPLNHGLNFGQSSFSGPMPNPIIPVHDQPLSNGHLLTPMRHIQFPALAPTVMQDYRNPSFLPPVTTSGISLKHDPTFGQNFLPTVNNQGFYGQGNAISPISHGQYDFGGFQPNQPTFGHYAPSVPIVQGISHPTVGHNIPAFHGHGVNNLPIIPFPVNPPVLGHANTFPVGDAGGENIPNDHFSNTDGNTASAPEINQDNPTHDAGDAPNDSYSPQSAHTDESAYEGNVNSADDTPNQHSSDINSDYQDNYNEHNNDDSKGNSYDPSYPISSQEVSGDSVGSYVGSDSSQIGQGTSVEQKYGSTSERSSSQTHNQPTSKVNSAKSRNGKSSSLVTNGHAVGHDENGQKATSFQSFVIHSYKPKRFFPKKNSPNSFEGVFGKSDTYIDIPVEHHKH</sequence>
<name>A0AAW1DNK7_9HEMI</name>
<proteinExistence type="predicted"/>
<dbReference type="EMBL" id="JAPXFL010000001">
    <property type="protein sequence ID" value="KAK9512578.1"/>
    <property type="molecule type" value="Genomic_DNA"/>
</dbReference>
<feature type="compositionally biased region" description="Polar residues" evidence="1">
    <location>
        <begin position="383"/>
        <end position="396"/>
    </location>
</feature>
<feature type="signal peptide" evidence="2">
    <location>
        <begin position="1"/>
        <end position="18"/>
    </location>
</feature>
<dbReference type="AlphaFoldDB" id="A0AAW1DNK7"/>
<dbReference type="Proteomes" id="UP001461498">
    <property type="component" value="Unassembled WGS sequence"/>
</dbReference>
<accession>A0AAW1DNK7</accession>
<organism evidence="3 4">
    <name type="scientific">Rhynocoris fuscipes</name>
    <dbReference type="NCBI Taxonomy" id="488301"/>
    <lineage>
        <taxon>Eukaryota</taxon>
        <taxon>Metazoa</taxon>
        <taxon>Ecdysozoa</taxon>
        <taxon>Arthropoda</taxon>
        <taxon>Hexapoda</taxon>
        <taxon>Insecta</taxon>
        <taxon>Pterygota</taxon>
        <taxon>Neoptera</taxon>
        <taxon>Paraneoptera</taxon>
        <taxon>Hemiptera</taxon>
        <taxon>Heteroptera</taxon>
        <taxon>Panheteroptera</taxon>
        <taxon>Cimicomorpha</taxon>
        <taxon>Reduviidae</taxon>
        <taxon>Harpactorinae</taxon>
        <taxon>Harpactorini</taxon>
        <taxon>Rhynocoris</taxon>
    </lineage>
</organism>
<feature type="compositionally biased region" description="Polar residues" evidence="1">
    <location>
        <begin position="304"/>
        <end position="322"/>
    </location>
</feature>
<comment type="caution">
    <text evidence="3">The sequence shown here is derived from an EMBL/GenBank/DDBJ whole genome shotgun (WGS) entry which is preliminary data.</text>
</comment>
<evidence type="ECO:0000313" key="4">
    <source>
        <dbReference type="Proteomes" id="UP001461498"/>
    </source>
</evidence>
<feature type="compositionally biased region" description="Basic and acidic residues" evidence="1">
    <location>
        <begin position="373"/>
        <end position="382"/>
    </location>
</feature>
<feature type="region of interest" description="Disordered" evidence="1">
    <location>
        <begin position="290"/>
        <end position="469"/>
    </location>
</feature>
<reference evidence="3 4" key="1">
    <citation type="submission" date="2022-12" db="EMBL/GenBank/DDBJ databases">
        <title>Chromosome-level genome assembly of true bugs.</title>
        <authorList>
            <person name="Ma L."/>
            <person name="Li H."/>
        </authorList>
    </citation>
    <scope>NUCLEOTIDE SEQUENCE [LARGE SCALE GENOMIC DNA]</scope>
    <source>
        <strain evidence="3">Lab_2022b</strain>
    </source>
</reference>
<keyword evidence="2" id="KW-0732">Signal</keyword>
<evidence type="ECO:0000313" key="3">
    <source>
        <dbReference type="EMBL" id="KAK9512578.1"/>
    </source>
</evidence>
<feature type="compositionally biased region" description="Polar residues" evidence="1">
    <location>
        <begin position="412"/>
        <end position="457"/>
    </location>
</feature>
<feature type="compositionally biased region" description="Low complexity" evidence="1">
    <location>
        <begin position="397"/>
        <end position="411"/>
    </location>
</feature>
<protein>
    <submittedName>
        <fullName evidence="3">Uncharacterized protein</fullName>
    </submittedName>
</protein>
<feature type="chain" id="PRO_5044013347" evidence="2">
    <location>
        <begin position="19"/>
        <end position="517"/>
    </location>
</feature>
<gene>
    <name evidence="3" type="ORF">O3M35_000974</name>
</gene>
<keyword evidence="4" id="KW-1185">Reference proteome</keyword>
<feature type="compositionally biased region" description="Polar residues" evidence="1">
    <location>
        <begin position="350"/>
        <end position="372"/>
    </location>
</feature>